<dbReference type="InterPro" id="IPR050581">
    <property type="entry name" value="CRR_secretory_protein"/>
</dbReference>
<feature type="chain" id="PRO_5043372518" description="Gnk2-homologous domain-containing protein" evidence="6">
    <location>
        <begin position="28"/>
        <end position="266"/>
    </location>
</feature>
<feature type="domain" description="Gnk2-homologous" evidence="7">
    <location>
        <begin position="28"/>
        <end position="131"/>
    </location>
</feature>
<organism evidence="8 9">
    <name type="scientific">Buddleja alternifolia</name>
    <dbReference type="NCBI Taxonomy" id="168488"/>
    <lineage>
        <taxon>Eukaryota</taxon>
        <taxon>Viridiplantae</taxon>
        <taxon>Streptophyta</taxon>
        <taxon>Embryophyta</taxon>
        <taxon>Tracheophyta</taxon>
        <taxon>Spermatophyta</taxon>
        <taxon>Magnoliopsida</taxon>
        <taxon>eudicotyledons</taxon>
        <taxon>Gunneridae</taxon>
        <taxon>Pentapetalae</taxon>
        <taxon>asterids</taxon>
        <taxon>lamiids</taxon>
        <taxon>Lamiales</taxon>
        <taxon>Scrophulariaceae</taxon>
        <taxon>Buddlejeae</taxon>
        <taxon>Buddleja</taxon>
    </lineage>
</organism>
<keyword evidence="9" id="KW-1185">Reference proteome</keyword>
<evidence type="ECO:0000259" key="7">
    <source>
        <dbReference type="PROSITE" id="PS51473"/>
    </source>
</evidence>
<feature type="signal peptide" evidence="6">
    <location>
        <begin position="1"/>
        <end position="27"/>
    </location>
</feature>
<proteinExistence type="inferred from homology"/>
<evidence type="ECO:0000313" key="9">
    <source>
        <dbReference type="Proteomes" id="UP000826271"/>
    </source>
</evidence>
<evidence type="ECO:0000256" key="5">
    <source>
        <dbReference type="ARBA" id="ARBA00038515"/>
    </source>
</evidence>
<dbReference type="Gene3D" id="3.30.430.20">
    <property type="entry name" value="Gnk2 domain, C-X8-C-X2-C motif"/>
    <property type="match status" value="2"/>
</dbReference>
<evidence type="ECO:0000256" key="2">
    <source>
        <dbReference type="ARBA" id="ARBA00022525"/>
    </source>
</evidence>
<dbReference type="InterPro" id="IPR038408">
    <property type="entry name" value="GNK2_sf"/>
</dbReference>
<comment type="similarity">
    <text evidence="5">Belongs to the cysteine-rich repeat secretory protein family.</text>
</comment>
<name>A0AAV6Y7F1_9LAMI</name>
<dbReference type="EMBL" id="WHWC01000002">
    <property type="protein sequence ID" value="KAG8387240.1"/>
    <property type="molecule type" value="Genomic_DNA"/>
</dbReference>
<evidence type="ECO:0000256" key="3">
    <source>
        <dbReference type="ARBA" id="ARBA00022729"/>
    </source>
</evidence>
<keyword evidence="3 6" id="KW-0732">Signal</keyword>
<evidence type="ECO:0000256" key="1">
    <source>
        <dbReference type="ARBA" id="ARBA00004613"/>
    </source>
</evidence>
<keyword evidence="4" id="KW-0677">Repeat</keyword>
<reference evidence="8" key="1">
    <citation type="submission" date="2019-10" db="EMBL/GenBank/DDBJ databases">
        <authorList>
            <person name="Zhang R."/>
            <person name="Pan Y."/>
            <person name="Wang J."/>
            <person name="Ma R."/>
            <person name="Yu S."/>
        </authorList>
    </citation>
    <scope>NUCLEOTIDE SEQUENCE</scope>
    <source>
        <strain evidence="8">LA-IB0</strain>
        <tissue evidence="8">Leaf</tissue>
    </source>
</reference>
<dbReference type="CDD" id="cd23509">
    <property type="entry name" value="Gnk2-like"/>
    <property type="match status" value="2"/>
</dbReference>
<dbReference type="InterPro" id="IPR002902">
    <property type="entry name" value="GNK2"/>
</dbReference>
<protein>
    <recommendedName>
        <fullName evidence="7">Gnk2-homologous domain-containing protein</fullName>
    </recommendedName>
</protein>
<accession>A0AAV6Y7F1</accession>
<dbReference type="Pfam" id="PF01657">
    <property type="entry name" value="Stress-antifung"/>
    <property type="match status" value="2"/>
</dbReference>
<keyword evidence="2" id="KW-0964">Secreted</keyword>
<comment type="subcellular location">
    <subcellularLocation>
        <location evidence="1">Secreted</location>
    </subcellularLocation>
</comment>
<feature type="domain" description="Gnk2-homologous" evidence="7">
    <location>
        <begin position="136"/>
        <end position="241"/>
    </location>
</feature>
<gene>
    <name evidence="8" type="ORF">BUALT_Bualt02G0000900</name>
</gene>
<dbReference type="AlphaFoldDB" id="A0AAV6Y7F1"/>
<comment type="caution">
    <text evidence="8">The sequence shown here is derived from an EMBL/GenBank/DDBJ whole genome shotgun (WGS) entry which is preliminary data.</text>
</comment>
<dbReference type="PANTHER" id="PTHR32411">
    <property type="entry name" value="CYSTEINE-RICH REPEAT SECRETORY PROTEIN 38-RELATED"/>
    <property type="match status" value="1"/>
</dbReference>
<dbReference type="PROSITE" id="PS51473">
    <property type="entry name" value="GNK2"/>
    <property type="match status" value="2"/>
</dbReference>
<evidence type="ECO:0000256" key="4">
    <source>
        <dbReference type="ARBA" id="ARBA00022737"/>
    </source>
</evidence>
<evidence type="ECO:0000256" key="6">
    <source>
        <dbReference type="SAM" id="SignalP"/>
    </source>
</evidence>
<evidence type="ECO:0000313" key="8">
    <source>
        <dbReference type="EMBL" id="KAG8387240.1"/>
    </source>
</evidence>
<dbReference type="GO" id="GO:0005576">
    <property type="term" value="C:extracellular region"/>
    <property type="evidence" value="ECO:0007669"/>
    <property type="project" value="UniProtKB-SubCell"/>
</dbReference>
<sequence>MFFNHPTMNIFCNFLFVFFLYISTAQSAGPTYHICNTNSQTNHSNQTSKNTDILLSQLVQGTIQHGFVATSYGEGVDEIYGLSQCRGDVSKNDCSICIKDAAKEILKLCPNQSDARVWYDYCFLRYNKVRFFGQVDTSGAYLINVQNVTGVDNFSEKRGSLINQISSEAVKPPNRLGKEKSKISPFLTLYGLVQCTRDLSETNCAQCLAVAIRNVPGVCGNRRGCQVLYSSCYVRYELYPFFFPLDSKESLDHNSADDKSFMVFKP</sequence>
<dbReference type="Proteomes" id="UP000826271">
    <property type="component" value="Unassembled WGS sequence"/>
</dbReference>
<dbReference type="PANTHER" id="PTHR32411:SF55">
    <property type="entry name" value="CYSTEINE-RICH REPEAT SECRETORY PROTEIN 55"/>
    <property type="match status" value="1"/>
</dbReference>